<dbReference type="InterPro" id="IPR000010">
    <property type="entry name" value="Cystatin_dom"/>
</dbReference>
<dbReference type="SUPFAM" id="SSF54403">
    <property type="entry name" value="Cystatin/monellin"/>
    <property type="match status" value="2"/>
</dbReference>
<dbReference type="PANTHER" id="PTHR13814">
    <property type="entry name" value="FETUIN"/>
    <property type="match status" value="1"/>
</dbReference>
<evidence type="ECO:0000256" key="1">
    <source>
        <dbReference type="ARBA" id="ARBA00022690"/>
    </source>
</evidence>
<dbReference type="Pfam" id="PF00031">
    <property type="entry name" value="Cystatin"/>
    <property type="match status" value="2"/>
</dbReference>
<name>A0A3P8Y0K9_ESOLU</name>
<evidence type="ECO:0000256" key="2">
    <source>
        <dbReference type="ARBA" id="ARBA00022704"/>
    </source>
</evidence>
<dbReference type="InParanoid" id="A0A3P8Y0K9"/>
<feature type="chain" id="PRO_5044241939" description="Cystatin kininogen-type domain-containing protein" evidence="7">
    <location>
        <begin position="24"/>
        <end position="363"/>
    </location>
</feature>
<reference evidence="9" key="2">
    <citation type="submission" date="2020-02" db="EMBL/GenBank/DDBJ databases">
        <title>Esox lucius (northern pike) genome, fEsoLuc1, primary haplotype.</title>
        <authorList>
            <person name="Myers G."/>
            <person name="Karagic N."/>
            <person name="Meyer A."/>
            <person name="Pippel M."/>
            <person name="Reichard M."/>
            <person name="Winkler S."/>
            <person name="Tracey A."/>
            <person name="Sims Y."/>
            <person name="Howe K."/>
            <person name="Rhie A."/>
            <person name="Formenti G."/>
            <person name="Durbin R."/>
            <person name="Fedrigo O."/>
            <person name="Jarvis E.D."/>
        </authorList>
    </citation>
    <scope>NUCLEOTIDE SEQUENCE [LARGE SCALE GENOMIC DNA]</scope>
</reference>
<dbReference type="Proteomes" id="UP000265140">
    <property type="component" value="Chromosome 8"/>
</dbReference>
<feature type="domain" description="Cystatin kininogen-type" evidence="8">
    <location>
        <begin position="35"/>
        <end position="139"/>
    </location>
</feature>
<evidence type="ECO:0000256" key="4">
    <source>
        <dbReference type="ARBA" id="ARBA00023157"/>
    </source>
</evidence>
<dbReference type="STRING" id="8010.ENSELUP00000009630"/>
<dbReference type="CDD" id="cd00042">
    <property type="entry name" value="CY"/>
    <property type="match status" value="2"/>
</dbReference>
<reference evidence="9" key="4">
    <citation type="submission" date="2025-09" db="UniProtKB">
        <authorList>
            <consortium name="Ensembl"/>
        </authorList>
    </citation>
    <scope>IDENTIFICATION</scope>
</reference>
<dbReference type="PANTHER" id="PTHR13814:SF12">
    <property type="entry name" value="KININOGEN-1"/>
    <property type="match status" value="1"/>
</dbReference>
<dbReference type="Bgee" id="ENSELUG00000010213">
    <property type="expression patterns" value="Expressed in liver and 8 other cell types or tissues"/>
</dbReference>
<evidence type="ECO:0000256" key="5">
    <source>
        <dbReference type="ARBA" id="ARBA00023180"/>
    </source>
</evidence>
<feature type="compositionally biased region" description="Polar residues" evidence="6">
    <location>
        <begin position="339"/>
        <end position="356"/>
    </location>
</feature>
<accession>A0A3P8Y0K9</accession>
<evidence type="ECO:0000256" key="7">
    <source>
        <dbReference type="SAM" id="SignalP"/>
    </source>
</evidence>
<dbReference type="FunFam" id="3.10.450.10:FF:000002">
    <property type="entry name" value="Kininogen 1"/>
    <property type="match status" value="1"/>
</dbReference>
<feature type="compositionally biased region" description="Polar residues" evidence="6">
    <location>
        <begin position="301"/>
        <end position="320"/>
    </location>
</feature>
<reference evidence="10" key="1">
    <citation type="journal article" date="2014" name="PLoS ONE">
        <title>The genome and linkage map of the northern pike (Esox lucius): conserved synteny revealed between the salmonid sister group and the Neoteleostei.</title>
        <authorList>
            <person name="Rondeau E.B."/>
            <person name="Minkley D.R."/>
            <person name="Leong J.S."/>
            <person name="Messmer A.M."/>
            <person name="Jantzen J.R."/>
            <person name="von Schalburg K.R."/>
            <person name="Lemon C."/>
            <person name="Bird N.H."/>
            <person name="Koop B.F."/>
        </authorList>
    </citation>
    <scope>NUCLEOTIDE SEQUENCE</scope>
</reference>
<dbReference type="InterPro" id="IPR027358">
    <property type="entry name" value="Kininogen-type_cystatin_dom"/>
</dbReference>
<feature type="region of interest" description="Disordered" evidence="6">
    <location>
        <begin position="288"/>
        <end position="363"/>
    </location>
</feature>
<dbReference type="OMA" id="SKPWTEC"/>
<dbReference type="InterPro" id="IPR050735">
    <property type="entry name" value="Kininogen_Fetuin_HRG"/>
</dbReference>
<keyword evidence="2" id="KW-0789">Thiol protease inhibitor</keyword>
<dbReference type="GO" id="GO:0072562">
    <property type="term" value="C:blood microparticle"/>
    <property type="evidence" value="ECO:0007669"/>
    <property type="project" value="TreeGrafter"/>
</dbReference>
<reference evidence="9" key="3">
    <citation type="submission" date="2025-08" db="UniProtKB">
        <authorList>
            <consortium name="Ensembl"/>
        </authorList>
    </citation>
    <scope>IDENTIFICATION</scope>
</reference>
<dbReference type="Ensembl" id="ENSELUT00000003521.3">
    <property type="protein sequence ID" value="ENSELUP00000009630.2"/>
    <property type="gene ID" value="ENSELUG00000010213.3"/>
</dbReference>
<dbReference type="Gene3D" id="3.10.450.10">
    <property type="match status" value="2"/>
</dbReference>
<dbReference type="PROSITE" id="PS51647">
    <property type="entry name" value="CYSTATIN_KININOGEN"/>
    <property type="match status" value="2"/>
</dbReference>
<evidence type="ECO:0000313" key="9">
    <source>
        <dbReference type="Ensembl" id="ENSELUP00000009630.2"/>
    </source>
</evidence>
<feature type="signal peptide" evidence="7">
    <location>
        <begin position="1"/>
        <end position="23"/>
    </location>
</feature>
<evidence type="ECO:0000259" key="8">
    <source>
        <dbReference type="PROSITE" id="PS51647"/>
    </source>
</evidence>
<dbReference type="AlphaFoldDB" id="A0A3P8Y0K9"/>
<protein>
    <recommendedName>
        <fullName evidence="8">Cystatin kininogen-type domain-containing protein</fullName>
    </recommendedName>
</protein>
<evidence type="ECO:0000256" key="3">
    <source>
        <dbReference type="ARBA" id="ARBA00022729"/>
    </source>
</evidence>
<dbReference type="GeneTree" id="ENSGT00950000182930"/>
<evidence type="ECO:0000313" key="10">
    <source>
        <dbReference type="Proteomes" id="UP000265140"/>
    </source>
</evidence>
<proteinExistence type="predicted"/>
<dbReference type="GO" id="GO:0007204">
    <property type="term" value="P:positive regulation of cytosolic calcium ion concentration"/>
    <property type="evidence" value="ECO:0007669"/>
    <property type="project" value="TreeGrafter"/>
</dbReference>
<keyword evidence="10" id="KW-1185">Reference proteome</keyword>
<keyword evidence="3 7" id="KW-0732">Signal</keyword>
<keyword evidence="5" id="KW-0325">Glycoprotein</keyword>
<feature type="domain" description="Cystatin kininogen-type" evidence="8">
    <location>
        <begin position="156"/>
        <end position="261"/>
    </location>
</feature>
<organism evidence="9 10">
    <name type="scientific">Esox lucius</name>
    <name type="common">Northern pike</name>
    <dbReference type="NCBI Taxonomy" id="8010"/>
    <lineage>
        <taxon>Eukaryota</taxon>
        <taxon>Metazoa</taxon>
        <taxon>Chordata</taxon>
        <taxon>Craniata</taxon>
        <taxon>Vertebrata</taxon>
        <taxon>Euteleostomi</taxon>
        <taxon>Actinopterygii</taxon>
        <taxon>Neopterygii</taxon>
        <taxon>Teleostei</taxon>
        <taxon>Protacanthopterygii</taxon>
        <taxon>Esociformes</taxon>
        <taxon>Esocidae</taxon>
        <taxon>Esox</taxon>
    </lineage>
</organism>
<dbReference type="GO" id="GO:0030195">
    <property type="term" value="P:negative regulation of blood coagulation"/>
    <property type="evidence" value="ECO:0007669"/>
    <property type="project" value="TreeGrafter"/>
</dbReference>
<sequence>MKHRVRLCVLVVLVLQLCAPGKGQELNPDEVLLFCDDKDVEGAVNLALLKFNNKLPNGNQLALYQILGATKAQSDSGTQYFVQFNSRVTDCPAEEKKAWKDCDYLPSGNKVPSLCNATVHMSEKDTNVQAVYCDPGEAPVVFEHRKCLGCPEDIDVDNEDLKAPVTYSIAKFNAESVSSHHFVLNSISTASRQVIAGLRYRLTFDMWKSNCSKAEHKELSDECLPNNQDVELAYCNSTVDVAPWRHETAQANLECDQGPVPSILRRRPPGWSPLRNIHNFAEVTPVPTAAVKDSSEESQERSPTASTNPALPSVAPTSAENPFHCPSKPWKQFVPPTTPNIVQEETTASPADNFTDSDLVGGK</sequence>
<keyword evidence="1" id="KW-0646">Protease inhibitor</keyword>
<dbReference type="InterPro" id="IPR046350">
    <property type="entry name" value="Cystatin_sf"/>
</dbReference>
<gene>
    <name evidence="9" type="primary">KNG1</name>
</gene>
<keyword evidence="4" id="KW-1015">Disulfide bond</keyword>
<evidence type="ECO:0000256" key="6">
    <source>
        <dbReference type="SAM" id="MobiDB-lite"/>
    </source>
</evidence>
<dbReference type="GO" id="GO:0004869">
    <property type="term" value="F:cysteine-type endopeptidase inhibitor activity"/>
    <property type="evidence" value="ECO:0007669"/>
    <property type="project" value="UniProtKB-KW"/>
</dbReference>
<dbReference type="SMART" id="SM00043">
    <property type="entry name" value="CY"/>
    <property type="match status" value="2"/>
</dbReference>